<sequence>MPNPRSHSKDPAIELGQSPTITPEASARSPTLGAREQPPPISLPPVLVPQTASGFFSAASYHPIVIPGPGYVARAEPQMSSGVPSSESYLPTVSPAQCPPLRSALASRPRTHGPIRTKQKRARFPSPWSSSQKDKYRQCMFATVEKRQEVMMRLCDLQLGADRGVAVEQEVNKLTEQAKMLRRHMGELVYAYDCDPRFWETPRETVCYEALSRASTLLESHRPSVDQYFHVLGQHCEMVQQMTRSSLSLQEELLFAREGPDEELELPEIDSIS</sequence>
<dbReference type="Proteomes" id="UP000780801">
    <property type="component" value="Unassembled WGS sequence"/>
</dbReference>
<evidence type="ECO:0000313" key="2">
    <source>
        <dbReference type="EMBL" id="KAF9577178.1"/>
    </source>
</evidence>
<comment type="caution">
    <text evidence="2">The sequence shown here is derived from an EMBL/GenBank/DDBJ whole genome shotgun (WGS) entry which is preliminary data.</text>
</comment>
<keyword evidence="3" id="KW-1185">Reference proteome</keyword>
<evidence type="ECO:0000256" key="1">
    <source>
        <dbReference type="SAM" id="MobiDB-lite"/>
    </source>
</evidence>
<evidence type="ECO:0000313" key="3">
    <source>
        <dbReference type="Proteomes" id="UP000780801"/>
    </source>
</evidence>
<gene>
    <name evidence="2" type="ORF">BGW38_007782</name>
</gene>
<feature type="non-terminal residue" evidence="2">
    <location>
        <position position="273"/>
    </location>
</feature>
<dbReference type="EMBL" id="JAABOA010005187">
    <property type="protein sequence ID" value="KAF9577178.1"/>
    <property type="molecule type" value="Genomic_DNA"/>
</dbReference>
<protein>
    <submittedName>
        <fullName evidence="2">Uncharacterized protein</fullName>
    </submittedName>
</protein>
<feature type="region of interest" description="Disordered" evidence="1">
    <location>
        <begin position="103"/>
        <end position="131"/>
    </location>
</feature>
<name>A0A9P6K9W5_9FUNG</name>
<feature type="region of interest" description="Disordered" evidence="1">
    <location>
        <begin position="1"/>
        <end position="43"/>
    </location>
</feature>
<proteinExistence type="predicted"/>
<accession>A0A9P6K9W5</accession>
<dbReference type="AlphaFoldDB" id="A0A9P6K9W5"/>
<reference evidence="2" key="1">
    <citation type="journal article" date="2020" name="Fungal Divers.">
        <title>Resolving the Mortierellaceae phylogeny through synthesis of multi-gene phylogenetics and phylogenomics.</title>
        <authorList>
            <person name="Vandepol N."/>
            <person name="Liber J."/>
            <person name="Desiro A."/>
            <person name="Na H."/>
            <person name="Kennedy M."/>
            <person name="Barry K."/>
            <person name="Grigoriev I.V."/>
            <person name="Miller A.N."/>
            <person name="O'Donnell K."/>
            <person name="Stajich J.E."/>
            <person name="Bonito G."/>
        </authorList>
    </citation>
    <scope>NUCLEOTIDE SEQUENCE</scope>
    <source>
        <strain evidence="2">KOD1015</strain>
    </source>
</reference>
<organism evidence="2 3">
    <name type="scientific">Lunasporangiospora selenospora</name>
    <dbReference type="NCBI Taxonomy" id="979761"/>
    <lineage>
        <taxon>Eukaryota</taxon>
        <taxon>Fungi</taxon>
        <taxon>Fungi incertae sedis</taxon>
        <taxon>Mucoromycota</taxon>
        <taxon>Mortierellomycotina</taxon>
        <taxon>Mortierellomycetes</taxon>
        <taxon>Mortierellales</taxon>
        <taxon>Mortierellaceae</taxon>
        <taxon>Lunasporangiospora</taxon>
    </lineage>
</organism>
<feature type="compositionally biased region" description="Basic residues" evidence="1">
    <location>
        <begin position="109"/>
        <end position="123"/>
    </location>
</feature>